<keyword evidence="3" id="KW-1185">Reference proteome</keyword>
<evidence type="ECO:0000313" key="3">
    <source>
        <dbReference type="Proteomes" id="UP000184471"/>
    </source>
</evidence>
<dbReference type="InterPro" id="IPR036513">
    <property type="entry name" value="STAS_dom_sf"/>
</dbReference>
<feature type="domain" description="STAS" evidence="1">
    <location>
        <begin position="17"/>
        <end position="91"/>
    </location>
</feature>
<dbReference type="InterPro" id="IPR058548">
    <property type="entry name" value="MlaB-like_STAS"/>
</dbReference>
<dbReference type="PROSITE" id="PS50801">
    <property type="entry name" value="STAS"/>
    <property type="match status" value="1"/>
</dbReference>
<gene>
    <name evidence="2" type="ORF">SAMN05444351_1929</name>
</gene>
<dbReference type="OrthoDB" id="5196102at2"/>
<dbReference type="InterPro" id="IPR002645">
    <property type="entry name" value="STAS_dom"/>
</dbReference>
<evidence type="ECO:0000259" key="1">
    <source>
        <dbReference type="PROSITE" id="PS50801"/>
    </source>
</evidence>
<dbReference type="SUPFAM" id="SSF52091">
    <property type="entry name" value="SpoIIaa-like"/>
    <property type="match status" value="1"/>
</dbReference>
<sequence>MSRATTTEVVNVRRGAVRVTGDLTAQGADLLRGTVETLVRGGHRRVLVDLRDVRSTDAEGLLVLRDVEESLAADGAALVVRPPAEDRPSVG</sequence>
<dbReference type="EMBL" id="FQVX01000002">
    <property type="protein sequence ID" value="SHG24070.1"/>
    <property type="molecule type" value="Genomic_DNA"/>
</dbReference>
<dbReference type="AlphaFoldDB" id="A0A1M5I823"/>
<dbReference type="STRING" id="1070870.SAMN05444351_1929"/>
<accession>A0A1M5I823</accession>
<dbReference type="Proteomes" id="UP000184471">
    <property type="component" value="Unassembled WGS sequence"/>
</dbReference>
<evidence type="ECO:0000313" key="2">
    <source>
        <dbReference type="EMBL" id="SHG24070.1"/>
    </source>
</evidence>
<protein>
    <recommendedName>
        <fullName evidence="1">STAS domain-containing protein</fullName>
    </recommendedName>
</protein>
<dbReference type="Pfam" id="PF13466">
    <property type="entry name" value="STAS_2"/>
    <property type="match status" value="1"/>
</dbReference>
<dbReference type="RefSeq" id="WP_139252910.1">
    <property type="nucleotide sequence ID" value="NZ_FQVX01000002.1"/>
</dbReference>
<dbReference type="Gene3D" id="3.30.750.24">
    <property type="entry name" value="STAS domain"/>
    <property type="match status" value="1"/>
</dbReference>
<name>A0A1M5I823_9ACTN</name>
<reference evidence="2 3" key="1">
    <citation type="submission" date="2016-11" db="EMBL/GenBank/DDBJ databases">
        <authorList>
            <person name="Jaros S."/>
            <person name="Januszkiewicz K."/>
            <person name="Wedrychowicz H."/>
        </authorList>
    </citation>
    <scope>NUCLEOTIDE SEQUENCE [LARGE SCALE GENOMIC DNA]</scope>
    <source>
        <strain evidence="2 3">DSM 45408</strain>
    </source>
</reference>
<organism evidence="2 3">
    <name type="scientific">Geodermatophilus nigrescens</name>
    <dbReference type="NCBI Taxonomy" id="1070870"/>
    <lineage>
        <taxon>Bacteria</taxon>
        <taxon>Bacillati</taxon>
        <taxon>Actinomycetota</taxon>
        <taxon>Actinomycetes</taxon>
        <taxon>Geodermatophilales</taxon>
        <taxon>Geodermatophilaceae</taxon>
        <taxon>Geodermatophilus</taxon>
    </lineage>
</organism>
<proteinExistence type="predicted"/>